<dbReference type="PROSITE" id="PS51318">
    <property type="entry name" value="TAT"/>
    <property type="match status" value="1"/>
</dbReference>
<evidence type="ECO:0000256" key="6">
    <source>
        <dbReference type="SAM" id="Phobius"/>
    </source>
</evidence>
<feature type="signal peptide" evidence="7">
    <location>
        <begin position="1"/>
        <end position="31"/>
    </location>
</feature>
<dbReference type="InterPro" id="IPR050131">
    <property type="entry name" value="Peptidase_S8_subtilisin-like"/>
</dbReference>
<keyword evidence="10" id="KW-1185">Reference proteome</keyword>
<evidence type="ECO:0000313" key="9">
    <source>
        <dbReference type="EMBL" id="AGZ42909.1"/>
    </source>
</evidence>
<feature type="domain" description="Peptidase S8/S53" evidence="8">
    <location>
        <begin position="53"/>
        <end position="279"/>
    </location>
</feature>
<keyword evidence="6" id="KW-0812">Transmembrane</keyword>
<dbReference type="Pfam" id="PF00082">
    <property type="entry name" value="Peptidase_S8"/>
    <property type="match status" value="1"/>
</dbReference>
<proteinExistence type="inferred from homology"/>
<keyword evidence="7" id="KW-0732">Signal</keyword>
<dbReference type="InterPro" id="IPR000209">
    <property type="entry name" value="Peptidase_S8/S53_dom"/>
</dbReference>
<dbReference type="KEGG" id="afs:AFR_23195"/>
<evidence type="ECO:0000313" key="10">
    <source>
        <dbReference type="Proteomes" id="UP000017746"/>
    </source>
</evidence>
<feature type="chain" id="PRO_5039330576" evidence="7">
    <location>
        <begin position="32"/>
        <end position="645"/>
    </location>
</feature>
<comment type="similarity">
    <text evidence="1 5">Belongs to the peptidase S8 family.</text>
</comment>
<dbReference type="STRING" id="1246995.AFR_23195"/>
<dbReference type="Gene3D" id="3.40.50.200">
    <property type="entry name" value="Peptidase S8/S53 domain"/>
    <property type="match status" value="2"/>
</dbReference>
<protein>
    <submittedName>
        <fullName evidence="9">Peptidase S8/S53 subtilisin kexin sedolisin</fullName>
    </submittedName>
</protein>
<organism evidence="9 10">
    <name type="scientific">Actinoplanes friuliensis DSM 7358</name>
    <dbReference type="NCBI Taxonomy" id="1246995"/>
    <lineage>
        <taxon>Bacteria</taxon>
        <taxon>Bacillati</taxon>
        <taxon>Actinomycetota</taxon>
        <taxon>Actinomycetes</taxon>
        <taxon>Micromonosporales</taxon>
        <taxon>Micromonosporaceae</taxon>
        <taxon>Actinoplanes</taxon>
    </lineage>
</organism>
<dbReference type="SUPFAM" id="SSF52743">
    <property type="entry name" value="Subtilisin-like"/>
    <property type="match status" value="2"/>
</dbReference>
<dbReference type="PANTHER" id="PTHR43806:SF11">
    <property type="entry name" value="CEREVISIN-RELATED"/>
    <property type="match status" value="1"/>
</dbReference>
<dbReference type="EMBL" id="CP006272">
    <property type="protein sequence ID" value="AGZ42909.1"/>
    <property type="molecule type" value="Genomic_DNA"/>
</dbReference>
<keyword evidence="6" id="KW-0472">Membrane</keyword>
<dbReference type="InterPro" id="IPR015500">
    <property type="entry name" value="Peptidase_S8_subtilisin-rel"/>
</dbReference>
<dbReference type="InterPro" id="IPR036852">
    <property type="entry name" value="Peptidase_S8/S53_dom_sf"/>
</dbReference>
<dbReference type="Proteomes" id="UP000017746">
    <property type="component" value="Chromosome"/>
</dbReference>
<dbReference type="GO" id="GO:0006508">
    <property type="term" value="P:proteolysis"/>
    <property type="evidence" value="ECO:0007669"/>
    <property type="project" value="UniProtKB-KW"/>
</dbReference>
<reference evidence="9 10" key="1">
    <citation type="journal article" date="2014" name="J. Biotechnol.">
        <title>Complete genome sequence of the actinobacterium Actinoplanes friuliensis HAG 010964, producer of the lipopeptide antibiotic friulimycin.</title>
        <authorList>
            <person name="Ruckert C."/>
            <person name="Szczepanowski R."/>
            <person name="Albersmeier A."/>
            <person name="Goesmann A."/>
            <person name="Fischer N."/>
            <person name="Steinkamper A."/>
            <person name="Puhler A."/>
            <person name="Biener R."/>
            <person name="Schwartz D."/>
            <person name="Kalinowski J."/>
        </authorList>
    </citation>
    <scope>NUCLEOTIDE SEQUENCE [LARGE SCALE GENOMIC DNA]</scope>
    <source>
        <strain evidence="9 10">DSM 7358</strain>
    </source>
</reference>
<dbReference type="RefSeq" id="WP_023363426.1">
    <property type="nucleotide sequence ID" value="NC_022657.1"/>
</dbReference>
<evidence type="ECO:0000259" key="8">
    <source>
        <dbReference type="Pfam" id="PF00082"/>
    </source>
</evidence>
<dbReference type="PATRIC" id="fig|1246995.3.peg.4701"/>
<comment type="caution">
    <text evidence="5">Lacks conserved residue(s) required for the propagation of feature annotation.</text>
</comment>
<evidence type="ECO:0000256" key="3">
    <source>
        <dbReference type="ARBA" id="ARBA00022801"/>
    </source>
</evidence>
<gene>
    <name evidence="9" type="ORF">AFR_23195</name>
</gene>
<dbReference type="eggNOG" id="COG1404">
    <property type="taxonomic scope" value="Bacteria"/>
</dbReference>
<name>U5W191_9ACTN</name>
<evidence type="ECO:0000256" key="5">
    <source>
        <dbReference type="PROSITE-ProRule" id="PRU01240"/>
    </source>
</evidence>
<keyword evidence="3" id="KW-0378">Hydrolase</keyword>
<evidence type="ECO:0000256" key="7">
    <source>
        <dbReference type="SAM" id="SignalP"/>
    </source>
</evidence>
<evidence type="ECO:0000256" key="2">
    <source>
        <dbReference type="ARBA" id="ARBA00022670"/>
    </source>
</evidence>
<dbReference type="GO" id="GO:0004252">
    <property type="term" value="F:serine-type endopeptidase activity"/>
    <property type="evidence" value="ECO:0007669"/>
    <property type="project" value="InterPro"/>
</dbReference>
<dbReference type="InterPro" id="IPR006311">
    <property type="entry name" value="TAT_signal"/>
</dbReference>
<dbReference type="PRINTS" id="PR00723">
    <property type="entry name" value="SUBTILISIN"/>
</dbReference>
<dbReference type="HOGENOM" id="CLU_424322_0_0_11"/>
<evidence type="ECO:0000256" key="1">
    <source>
        <dbReference type="ARBA" id="ARBA00011073"/>
    </source>
</evidence>
<dbReference type="OrthoDB" id="9798386at2"/>
<sequence length="645" mass="64597">MLARRIRLVTAALAGAAVSLSGVVAAGAAPAAPPAAWHVRSLHLAEAHLISRGAGVTVAVLDSRVNPHRDLRGALLPAADVAPTGTRDDAARGTQLAGLIAARGDGRTGLLGVAPEARILPVRVSGRGFDARPDSVAAGIDRAVSGGAEVILTTYTRPEITDALAAAVRRAVAADTVLIAPAGPGTPAAPTLADLPGVISVAGAGEDGKPERETVRGVRLDVAAPAERLVAPVRASLGDAYAEVSGADYAAALVAGTAALVRSKFPRLAAADVARRLEREDRRSMALGWGVVDAEAALTRPLTDLPVVPPAAARTGATPRDRQWYLDAIAVPDAQRLTRGDGVTVGLLTGTVDTTRSDLTGRVTRQVWLNDDGDEGKAPATAPRPADTAAAVLVGGSGGDGYLGVAPAAELITAAATRPEVAVRWLVDNGAEVILAADGTAPLTAAAVAYALSHDAVVVAPHSPDAPAVPGVLTVRGVRQDDALTPAASPAISAPGELNLLLGAGQVASASPDESAAALVAGVAALVRARHPEADAGTTVQRLLTTATTVDGDGSVAYGRGIVDPVGALTADVATSANPLGGPGPAQDQQSAGGPPWLIVGAAAGLLFLAGLLAVVLRRRRRRTVLAAQKGQAPLVGEVDHPPAL</sequence>
<keyword evidence="2" id="KW-0645">Protease</keyword>
<evidence type="ECO:0000256" key="4">
    <source>
        <dbReference type="ARBA" id="ARBA00022825"/>
    </source>
</evidence>
<dbReference type="PANTHER" id="PTHR43806">
    <property type="entry name" value="PEPTIDASE S8"/>
    <property type="match status" value="1"/>
</dbReference>
<dbReference type="PROSITE" id="PS51892">
    <property type="entry name" value="SUBTILASE"/>
    <property type="match status" value="1"/>
</dbReference>
<keyword evidence="4" id="KW-0720">Serine protease</keyword>
<accession>U5W191</accession>
<feature type="transmembrane region" description="Helical" evidence="6">
    <location>
        <begin position="597"/>
        <end position="617"/>
    </location>
</feature>
<dbReference type="AlphaFoldDB" id="U5W191"/>
<keyword evidence="6" id="KW-1133">Transmembrane helix</keyword>